<gene>
    <name evidence="3" type="ordered locus">Snas_3314</name>
</gene>
<evidence type="ECO:0000256" key="1">
    <source>
        <dbReference type="ARBA" id="ARBA00006484"/>
    </source>
</evidence>
<dbReference type="STRING" id="446470.Snas_3314"/>
<dbReference type="SUPFAM" id="SSF51735">
    <property type="entry name" value="NAD(P)-binding Rossmann-fold domains"/>
    <property type="match status" value="1"/>
</dbReference>
<organism evidence="3 4">
    <name type="scientific">Stackebrandtia nassauensis (strain DSM 44728 / CIP 108903 / NRRL B-16338 / NBRC 102104 / LLR-40K-21)</name>
    <dbReference type="NCBI Taxonomy" id="446470"/>
    <lineage>
        <taxon>Bacteria</taxon>
        <taxon>Bacillati</taxon>
        <taxon>Actinomycetota</taxon>
        <taxon>Actinomycetes</taxon>
        <taxon>Glycomycetales</taxon>
        <taxon>Glycomycetaceae</taxon>
        <taxon>Stackebrandtia</taxon>
    </lineage>
</organism>
<comment type="similarity">
    <text evidence="1">Belongs to the short-chain dehydrogenases/reductases (SDR) family.</text>
</comment>
<sequence>MLLNGKNAVVYGAGGAVGSAVARAFAREGARVFLTGRTLKPLEALATELRDSGAQAEAARVDALDEDAVDAHAEQVVSSAGSLDVSFNGVGIDNGDQGVPLVEISADVFGTPIRDYTRTHFITARAAALRMMKQKSGVILPLSGPMARSAAAFSGSFGLAHAAIESLSRQLAAELGPHGIRVVCIRPTGMRETAEQLGSHVGQVWQRAAERLGLPFEELLTMVSSGSPLERALAVNEVAEVAAFMASDRASAMTATTANVTLGSVID</sequence>
<keyword evidence="4" id="KW-1185">Reference proteome</keyword>
<protein>
    <submittedName>
        <fullName evidence="3">Short-chain dehydrogenase/reductase SDR</fullName>
    </submittedName>
</protein>
<dbReference type="RefSeq" id="WP_013018551.1">
    <property type="nucleotide sequence ID" value="NC_013947.1"/>
</dbReference>
<evidence type="ECO:0000313" key="4">
    <source>
        <dbReference type="Proteomes" id="UP000000844"/>
    </source>
</evidence>
<dbReference type="CDD" id="cd05233">
    <property type="entry name" value="SDR_c"/>
    <property type="match status" value="1"/>
</dbReference>
<accession>D3PUG7</accession>
<name>D3PUG7_STANL</name>
<dbReference type="HOGENOM" id="CLU_010194_1_2_11"/>
<evidence type="ECO:0000256" key="2">
    <source>
        <dbReference type="ARBA" id="ARBA00023002"/>
    </source>
</evidence>
<keyword evidence="2" id="KW-0560">Oxidoreductase</keyword>
<reference evidence="3 4" key="1">
    <citation type="journal article" date="2009" name="Stand. Genomic Sci.">
        <title>Complete genome sequence of Stackebrandtia nassauensis type strain (LLR-40K-21).</title>
        <authorList>
            <person name="Munk C."/>
            <person name="Lapidus A."/>
            <person name="Copeland A."/>
            <person name="Jando M."/>
            <person name="Mayilraj S."/>
            <person name="Glavina Del Rio T."/>
            <person name="Nolan M."/>
            <person name="Chen F."/>
            <person name="Lucas S."/>
            <person name="Tice H."/>
            <person name="Cheng J.F."/>
            <person name="Han C."/>
            <person name="Detter J.C."/>
            <person name="Bruce D."/>
            <person name="Goodwin L."/>
            <person name="Chain P."/>
            <person name="Pitluck S."/>
            <person name="Goker M."/>
            <person name="Ovchinikova G."/>
            <person name="Pati A."/>
            <person name="Ivanova N."/>
            <person name="Mavromatis K."/>
            <person name="Chen A."/>
            <person name="Palaniappan K."/>
            <person name="Land M."/>
            <person name="Hauser L."/>
            <person name="Chang Y.J."/>
            <person name="Jeffries C.D."/>
            <person name="Bristow J."/>
            <person name="Eisen J.A."/>
            <person name="Markowitz V."/>
            <person name="Hugenholtz P."/>
            <person name="Kyrpides N.C."/>
            <person name="Klenk H.P."/>
        </authorList>
    </citation>
    <scope>NUCLEOTIDE SEQUENCE [LARGE SCALE GENOMIC DNA]</scope>
    <source>
        <strain evidence="4">DSM 44728 / CIP 108903 / NRRL B-16338 / NBRC 102104 / LLR-40K-21</strain>
    </source>
</reference>
<dbReference type="PANTHER" id="PTHR43669:SF3">
    <property type="entry name" value="ALCOHOL DEHYDROGENASE, PUTATIVE (AFU_ORTHOLOGUE AFUA_3G03445)-RELATED"/>
    <property type="match status" value="1"/>
</dbReference>
<dbReference type="eggNOG" id="COG1028">
    <property type="taxonomic scope" value="Bacteria"/>
</dbReference>
<dbReference type="Proteomes" id="UP000000844">
    <property type="component" value="Chromosome"/>
</dbReference>
<dbReference type="Gene3D" id="1.10.8.400">
    <property type="entry name" value="Enoyl acyl carrier protein reductase"/>
    <property type="match status" value="1"/>
</dbReference>
<proteinExistence type="inferred from homology"/>
<dbReference type="KEGG" id="sna:Snas_3314"/>
<dbReference type="OrthoDB" id="670853at2"/>
<dbReference type="GO" id="GO:0016491">
    <property type="term" value="F:oxidoreductase activity"/>
    <property type="evidence" value="ECO:0007669"/>
    <property type="project" value="UniProtKB-KW"/>
</dbReference>
<dbReference type="EMBL" id="CP001778">
    <property type="protein sequence ID" value="ADD42980.1"/>
    <property type="molecule type" value="Genomic_DNA"/>
</dbReference>
<dbReference type="InterPro" id="IPR002347">
    <property type="entry name" value="SDR_fam"/>
</dbReference>
<dbReference type="Pfam" id="PF13561">
    <property type="entry name" value="adh_short_C2"/>
    <property type="match status" value="1"/>
</dbReference>
<evidence type="ECO:0000313" key="3">
    <source>
        <dbReference type="EMBL" id="ADD42980.1"/>
    </source>
</evidence>
<dbReference type="PANTHER" id="PTHR43669">
    <property type="entry name" value="5-KETO-D-GLUCONATE 5-REDUCTASE"/>
    <property type="match status" value="1"/>
</dbReference>
<dbReference type="PRINTS" id="PR00081">
    <property type="entry name" value="GDHRDH"/>
</dbReference>
<dbReference type="Gene3D" id="3.40.50.720">
    <property type="entry name" value="NAD(P)-binding Rossmann-like Domain"/>
    <property type="match status" value="1"/>
</dbReference>
<dbReference type="InterPro" id="IPR036291">
    <property type="entry name" value="NAD(P)-bd_dom_sf"/>
</dbReference>
<dbReference type="AlphaFoldDB" id="D3PUG7"/>